<dbReference type="EMBL" id="JAVRFH010000074">
    <property type="protein sequence ID" value="MDT0615789.1"/>
    <property type="molecule type" value="Genomic_DNA"/>
</dbReference>
<dbReference type="SUPFAM" id="SSF52540">
    <property type="entry name" value="P-loop containing nucleoside triphosphate hydrolases"/>
    <property type="match status" value="1"/>
</dbReference>
<name>A0ABU3B010_9ACTN</name>
<dbReference type="SMART" id="SM00530">
    <property type="entry name" value="HTH_XRE"/>
    <property type="match status" value="1"/>
</dbReference>
<dbReference type="PANTHER" id="PTHR47691:SF3">
    <property type="entry name" value="HTH-TYPE TRANSCRIPTIONAL REGULATOR RV0890C-RELATED"/>
    <property type="match status" value="1"/>
</dbReference>
<comment type="caution">
    <text evidence="2">The sequence shown here is derived from an EMBL/GenBank/DDBJ whole genome shotgun (WGS) entry which is preliminary data.</text>
</comment>
<evidence type="ECO:0000259" key="1">
    <source>
        <dbReference type="PROSITE" id="PS50943"/>
    </source>
</evidence>
<dbReference type="InterPro" id="IPR041664">
    <property type="entry name" value="AAA_16"/>
</dbReference>
<dbReference type="Gene3D" id="1.25.40.10">
    <property type="entry name" value="Tetratricopeptide repeat domain"/>
    <property type="match status" value="2"/>
</dbReference>
<dbReference type="CDD" id="cd00093">
    <property type="entry name" value="HTH_XRE"/>
    <property type="match status" value="1"/>
</dbReference>
<feature type="domain" description="HTH cro/C1-type" evidence="1">
    <location>
        <begin position="12"/>
        <end position="67"/>
    </location>
</feature>
<protein>
    <submittedName>
        <fullName evidence="2">Helix-turn-helix domain-containing protein</fullName>
    </submittedName>
</protein>
<dbReference type="Proteomes" id="UP001180724">
    <property type="component" value="Unassembled WGS sequence"/>
</dbReference>
<dbReference type="InterPro" id="IPR011990">
    <property type="entry name" value="TPR-like_helical_dom_sf"/>
</dbReference>
<dbReference type="InterPro" id="IPR010982">
    <property type="entry name" value="Lambda_DNA-bd_dom_sf"/>
</dbReference>
<dbReference type="PRINTS" id="PR00364">
    <property type="entry name" value="DISEASERSIST"/>
</dbReference>
<gene>
    <name evidence="2" type="ORF">RM812_37270</name>
</gene>
<dbReference type="Pfam" id="PF13560">
    <property type="entry name" value="HTH_31"/>
    <property type="match status" value="1"/>
</dbReference>
<dbReference type="RefSeq" id="WP_311584285.1">
    <property type="nucleotide sequence ID" value="NZ_JAVRFH010000074.1"/>
</dbReference>
<proteinExistence type="predicted"/>
<accession>A0ABU3B010</accession>
<evidence type="ECO:0000313" key="3">
    <source>
        <dbReference type="Proteomes" id="UP001180724"/>
    </source>
</evidence>
<dbReference type="Pfam" id="PF13191">
    <property type="entry name" value="AAA_16"/>
    <property type="match status" value="1"/>
</dbReference>
<dbReference type="SUPFAM" id="SSF48452">
    <property type="entry name" value="TPR-like"/>
    <property type="match status" value="2"/>
</dbReference>
<keyword evidence="3" id="KW-1185">Reference proteome</keyword>
<reference evidence="2" key="1">
    <citation type="submission" date="2024-05" db="EMBL/GenBank/DDBJ databases">
        <title>30 novel species of actinomycetes from the DSMZ collection.</title>
        <authorList>
            <person name="Nouioui I."/>
        </authorList>
    </citation>
    <scope>NUCLEOTIDE SEQUENCE</scope>
    <source>
        <strain evidence="2">DSM 40712</strain>
    </source>
</reference>
<dbReference type="SUPFAM" id="SSF47413">
    <property type="entry name" value="lambda repressor-like DNA-binding domains"/>
    <property type="match status" value="1"/>
</dbReference>
<sequence length="757" mass="81537">MTEAGPEFGTLLRQLRLGASLTLEALAEASGVSVRGIGDLERGRVTTPQRRTVAALADGLQLGKADRERLLATARIGRNARPQPAGLRAFPRGVDDFVGREVELARLTALAEQEAVGIPVVVAVSGPPGTGKTTLALRAANELAGRFPDGQLMLDLRGMDDEPPGSAELLLRVLKALGVADRDLAKAGPQGHPDLCRRVLAERRCLLVLDNARDEAQVRPLLPGAGAGMVVVTSRRMLTGLESVHRLALGELSPAESTAFLSALVGQERADADPGALAEVADRCGHLPLALRVAGNWLATRTGWTVRRLADRLALEERRLDTLVAGDLRLSAAFDLSYRQLTPAAARMFRLLSLVDGPDAGAAGAAQLTGQPLFDAEDTLEELVETGLLGTDQDRYRLHDLLRLYARGRLRTEEPAEVAEAARSALHRWLLETTVVAGRWYEPGHGAPPATWQGTVDLSTAEHARQWLQTEGVNWLAALRAAAAAGDHARVVEVAEALHWFSDQWIFWGHWPEVFATAAHCAQALGDPLLEATHLNYHAWALLVCEGRHQDSLDHSALALAAARRAGDLPQQGWAHKYTAWTFRLLGDYAAASHHNREAARIFEAAGDLHGALQSRVEHSQILLDGGRHQESIAEILGTLSFLDQVVDRIEPHIADFTRTNLQMTIGGAHAHLENWSQAADHLRTAVALCRTSRNTAIESRALVHLGNSLLAAGHLAEARDAFTQCLALGAAADPHGLTEAQERLAELASCAPVVDR</sequence>
<dbReference type="PROSITE" id="PS50943">
    <property type="entry name" value="HTH_CROC1"/>
    <property type="match status" value="1"/>
</dbReference>
<dbReference type="PANTHER" id="PTHR47691">
    <property type="entry name" value="REGULATOR-RELATED"/>
    <property type="match status" value="1"/>
</dbReference>
<dbReference type="Gene3D" id="1.10.260.40">
    <property type="entry name" value="lambda repressor-like DNA-binding domains"/>
    <property type="match status" value="1"/>
</dbReference>
<dbReference type="InterPro" id="IPR003593">
    <property type="entry name" value="AAA+_ATPase"/>
</dbReference>
<dbReference type="InterPro" id="IPR027417">
    <property type="entry name" value="P-loop_NTPase"/>
</dbReference>
<dbReference type="SMART" id="SM00382">
    <property type="entry name" value="AAA"/>
    <property type="match status" value="1"/>
</dbReference>
<organism evidence="2 3">
    <name type="scientific">Streptomyces lancefieldiae</name>
    <dbReference type="NCBI Taxonomy" id="3075520"/>
    <lineage>
        <taxon>Bacteria</taxon>
        <taxon>Bacillati</taxon>
        <taxon>Actinomycetota</taxon>
        <taxon>Actinomycetes</taxon>
        <taxon>Kitasatosporales</taxon>
        <taxon>Streptomycetaceae</taxon>
        <taxon>Streptomyces</taxon>
    </lineage>
</organism>
<evidence type="ECO:0000313" key="2">
    <source>
        <dbReference type="EMBL" id="MDT0615789.1"/>
    </source>
</evidence>
<dbReference type="Gene3D" id="3.40.50.300">
    <property type="entry name" value="P-loop containing nucleotide triphosphate hydrolases"/>
    <property type="match status" value="1"/>
</dbReference>
<dbReference type="InterPro" id="IPR001387">
    <property type="entry name" value="Cro/C1-type_HTH"/>
</dbReference>